<keyword evidence="3 4" id="KW-0862">Zinc</keyword>
<evidence type="ECO:0000313" key="10">
    <source>
        <dbReference type="Proteomes" id="UP001595075"/>
    </source>
</evidence>
<feature type="compositionally biased region" description="Basic and acidic residues" evidence="6">
    <location>
        <begin position="475"/>
        <end position="491"/>
    </location>
</feature>
<evidence type="ECO:0000256" key="5">
    <source>
        <dbReference type="SAM" id="Coils"/>
    </source>
</evidence>
<accession>A0ABR4CFX2</accession>
<dbReference type="Gene3D" id="3.30.40.10">
    <property type="entry name" value="Zinc/RING finger domain, C3HC4 (zinc finger)"/>
    <property type="match status" value="2"/>
</dbReference>
<keyword evidence="5" id="KW-0175">Coiled coil</keyword>
<comment type="caution">
    <text evidence="9">The sequence shown here is derived from an EMBL/GenBank/DDBJ whole genome shotgun (WGS) entry which is preliminary data.</text>
</comment>
<feature type="compositionally biased region" description="Polar residues" evidence="6">
    <location>
        <begin position="326"/>
        <end position="349"/>
    </location>
</feature>
<name>A0ABR4CFX2_9HELO</name>
<evidence type="ECO:0000259" key="7">
    <source>
        <dbReference type="PROSITE" id="PS50089"/>
    </source>
</evidence>
<evidence type="ECO:0000313" key="9">
    <source>
        <dbReference type="EMBL" id="KAL2068876.1"/>
    </source>
</evidence>
<dbReference type="PROSITE" id="PS50145">
    <property type="entry name" value="ZF_TRAF"/>
    <property type="match status" value="1"/>
</dbReference>
<dbReference type="EMBL" id="JAZHXI010000008">
    <property type="protein sequence ID" value="KAL2068876.1"/>
    <property type="molecule type" value="Genomic_DNA"/>
</dbReference>
<proteinExistence type="predicted"/>
<organism evidence="9 10">
    <name type="scientific">Oculimacula yallundae</name>
    <dbReference type="NCBI Taxonomy" id="86028"/>
    <lineage>
        <taxon>Eukaryota</taxon>
        <taxon>Fungi</taxon>
        <taxon>Dikarya</taxon>
        <taxon>Ascomycota</taxon>
        <taxon>Pezizomycotina</taxon>
        <taxon>Leotiomycetes</taxon>
        <taxon>Helotiales</taxon>
        <taxon>Ploettnerulaceae</taxon>
        <taxon>Oculimacula</taxon>
    </lineage>
</organism>
<keyword evidence="2 4" id="KW-0863">Zinc-finger</keyword>
<dbReference type="Pfam" id="PF00097">
    <property type="entry name" value="zf-C3HC4"/>
    <property type="match status" value="1"/>
</dbReference>
<protein>
    <submittedName>
        <fullName evidence="9">Uncharacterized protein</fullName>
    </submittedName>
</protein>
<dbReference type="PANTHER" id="PTHR10131:SF94">
    <property type="entry name" value="TNF RECEPTOR-ASSOCIATED FACTOR 4"/>
    <property type="match status" value="1"/>
</dbReference>
<dbReference type="PROSITE" id="PS00518">
    <property type="entry name" value="ZF_RING_1"/>
    <property type="match status" value="1"/>
</dbReference>
<evidence type="ECO:0000256" key="6">
    <source>
        <dbReference type="SAM" id="MobiDB-lite"/>
    </source>
</evidence>
<evidence type="ECO:0000256" key="3">
    <source>
        <dbReference type="ARBA" id="ARBA00022833"/>
    </source>
</evidence>
<dbReference type="PANTHER" id="PTHR10131">
    <property type="entry name" value="TNF RECEPTOR ASSOCIATED FACTOR"/>
    <property type="match status" value="1"/>
</dbReference>
<evidence type="ECO:0000256" key="2">
    <source>
        <dbReference type="ARBA" id="ARBA00022771"/>
    </source>
</evidence>
<feature type="compositionally biased region" description="Gly residues" evidence="6">
    <location>
        <begin position="436"/>
        <end position="472"/>
    </location>
</feature>
<dbReference type="InterPro" id="IPR018957">
    <property type="entry name" value="Znf_C3HC4_RING-type"/>
</dbReference>
<evidence type="ECO:0000259" key="8">
    <source>
        <dbReference type="PROSITE" id="PS50145"/>
    </source>
</evidence>
<feature type="region of interest" description="Disordered" evidence="6">
    <location>
        <begin position="324"/>
        <end position="362"/>
    </location>
</feature>
<dbReference type="InterPro" id="IPR001841">
    <property type="entry name" value="Znf_RING"/>
</dbReference>
<feature type="zinc finger region" description="TRAF-type" evidence="4">
    <location>
        <begin position="223"/>
        <end position="278"/>
    </location>
</feature>
<evidence type="ECO:0000256" key="4">
    <source>
        <dbReference type="PROSITE-ProRule" id="PRU00207"/>
    </source>
</evidence>
<feature type="region of interest" description="Disordered" evidence="6">
    <location>
        <begin position="432"/>
        <end position="491"/>
    </location>
</feature>
<feature type="domain" description="RING-type" evidence="7">
    <location>
        <begin position="86"/>
        <end position="124"/>
    </location>
</feature>
<dbReference type="Pfam" id="PF15965">
    <property type="entry name" value="zf-TRAF_2"/>
    <property type="match status" value="1"/>
</dbReference>
<dbReference type="SUPFAM" id="SSF57850">
    <property type="entry name" value="RING/U-box"/>
    <property type="match status" value="1"/>
</dbReference>
<feature type="region of interest" description="Disordered" evidence="6">
    <location>
        <begin position="1"/>
        <end position="21"/>
    </location>
</feature>
<sequence>MSGTLTPTSHSPRNLSSSPAYTISQYSNDEISDDRPPPHDLNLTARHPTSATQTLNKRTTSNLNLVHTVDLRAVTYENAVDENLICPICHCPLIDPIITECDHIFCRSCIEESVTHSRTCPIDRSPLDQDISSLKRAPKIILNQLDSLKAKCPCCDVAFARSMLVNHLEKYCPETVMRCPGRDTEKGCMENVQRRLAGRGCLHYEADCPDCFQSLQEVDMEEHREELCKERFQDCLYCGIEILRCKTEEHEKECSDIITPCQWAGYGCQHSAKRKDLHLHTEECSLKTVGPMTDMLRREIQDLRTEVRTLTESNQRQERRMKFLESGTTTSFTQPSYPTDLSLPTSSHSFPHLPDPEPLDSGHQYLLSLLEAQESNLSHLSSTLTESEAKQTTMLFNETIPMKNELAEIRSMQQTTSMHVRWLMRFRIQENSRRVGGPGPGQGPSGAGGNGSSGGGAGSYGGDGSGSGGGGSEFLPRRLSDTMSRDLITKL</sequence>
<feature type="coiled-coil region" evidence="5">
    <location>
        <begin position="293"/>
        <end position="320"/>
    </location>
</feature>
<dbReference type="InterPro" id="IPR001293">
    <property type="entry name" value="Znf_TRAF"/>
</dbReference>
<evidence type="ECO:0000256" key="1">
    <source>
        <dbReference type="ARBA" id="ARBA00022723"/>
    </source>
</evidence>
<keyword evidence="10" id="KW-1185">Reference proteome</keyword>
<dbReference type="InterPro" id="IPR017907">
    <property type="entry name" value="Znf_RING_CS"/>
</dbReference>
<gene>
    <name evidence="9" type="ORF">VTL71DRAFT_15214</name>
</gene>
<dbReference type="SMART" id="SM00184">
    <property type="entry name" value="RING"/>
    <property type="match status" value="1"/>
</dbReference>
<dbReference type="SUPFAM" id="SSF49599">
    <property type="entry name" value="TRAF domain-like"/>
    <property type="match status" value="1"/>
</dbReference>
<dbReference type="PROSITE" id="PS50089">
    <property type="entry name" value="ZF_RING_2"/>
    <property type="match status" value="1"/>
</dbReference>
<dbReference type="Proteomes" id="UP001595075">
    <property type="component" value="Unassembled WGS sequence"/>
</dbReference>
<feature type="domain" description="TRAF-type" evidence="8">
    <location>
        <begin position="223"/>
        <end position="278"/>
    </location>
</feature>
<keyword evidence="1 4" id="KW-0479">Metal-binding</keyword>
<dbReference type="InterPro" id="IPR013083">
    <property type="entry name" value="Znf_RING/FYVE/PHD"/>
</dbReference>
<reference evidence="9 10" key="1">
    <citation type="journal article" date="2024" name="Commun. Biol.">
        <title>Comparative genomic analysis of thermophilic fungi reveals convergent evolutionary adaptations and gene losses.</title>
        <authorList>
            <person name="Steindorff A.S."/>
            <person name="Aguilar-Pontes M.V."/>
            <person name="Robinson A.J."/>
            <person name="Andreopoulos B."/>
            <person name="LaButti K."/>
            <person name="Kuo A."/>
            <person name="Mondo S."/>
            <person name="Riley R."/>
            <person name="Otillar R."/>
            <person name="Haridas S."/>
            <person name="Lipzen A."/>
            <person name="Grimwood J."/>
            <person name="Schmutz J."/>
            <person name="Clum A."/>
            <person name="Reid I.D."/>
            <person name="Moisan M.C."/>
            <person name="Butler G."/>
            <person name="Nguyen T.T.M."/>
            <person name="Dewar K."/>
            <person name="Conant G."/>
            <person name="Drula E."/>
            <person name="Henrissat B."/>
            <person name="Hansel C."/>
            <person name="Singer S."/>
            <person name="Hutchinson M.I."/>
            <person name="de Vries R.P."/>
            <person name="Natvig D.O."/>
            <person name="Powell A.J."/>
            <person name="Tsang A."/>
            <person name="Grigoriev I.V."/>
        </authorList>
    </citation>
    <scope>NUCLEOTIDE SEQUENCE [LARGE SCALE GENOMIC DNA]</scope>
    <source>
        <strain evidence="9 10">CBS 494.80</strain>
    </source>
</reference>